<comment type="pathway">
    <text evidence="2 14">Metabolic intermediate biosynthesis; chorismate biosynthesis; chorismate from D-erythrose 4-phosphate and phosphoenolpyruvate: step 5/7.</text>
</comment>
<feature type="binding site" evidence="14">
    <location>
        <begin position="71"/>
        <end position="81"/>
    </location>
    <ligand>
        <name>ATP</name>
        <dbReference type="ChEBI" id="CHEBI:30616"/>
    </ligand>
</feature>
<comment type="catalytic activity">
    <reaction evidence="13 14">
        <text>shikimate + ATP = 3-phosphoshikimate + ADP + H(+)</text>
        <dbReference type="Rhea" id="RHEA:13121"/>
        <dbReference type="ChEBI" id="CHEBI:15378"/>
        <dbReference type="ChEBI" id="CHEBI:30616"/>
        <dbReference type="ChEBI" id="CHEBI:36208"/>
        <dbReference type="ChEBI" id="CHEBI:145989"/>
        <dbReference type="ChEBI" id="CHEBI:456216"/>
        <dbReference type="EC" id="2.7.1.71"/>
    </reaction>
</comment>
<dbReference type="InterPro" id="IPR014721">
    <property type="entry name" value="Ribsml_uS5_D2-typ_fold_subgr"/>
</dbReference>
<feature type="domain" description="GHMP kinase C-terminal" evidence="16">
    <location>
        <begin position="208"/>
        <end position="238"/>
    </location>
</feature>
<evidence type="ECO:0000256" key="12">
    <source>
        <dbReference type="ARBA" id="ARBA00023141"/>
    </source>
</evidence>
<evidence type="ECO:0000256" key="2">
    <source>
        <dbReference type="ARBA" id="ARBA00004842"/>
    </source>
</evidence>
<keyword evidence="10 14" id="KW-0418">Kinase</keyword>
<dbReference type="PANTHER" id="PTHR20861">
    <property type="entry name" value="HOMOSERINE/4-DIPHOSPHOCYTIDYL-2-C-METHYL-D-ERYTHRITOL KINASE"/>
    <property type="match status" value="1"/>
</dbReference>
<evidence type="ECO:0000256" key="7">
    <source>
        <dbReference type="ARBA" id="ARBA00022605"/>
    </source>
</evidence>
<dbReference type="OrthoDB" id="9602at2157"/>
<dbReference type="EC" id="2.7.1.71" evidence="4 14"/>
<dbReference type="NCBIfam" id="TIGR01920">
    <property type="entry name" value="Shik_kin_archae"/>
    <property type="match status" value="1"/>
</dbReference>
<evidence type="ECO:0000313" key="18">
    <source>
        <dbReference type="EMBL" id="BBG27009.1"/>
    </source>
</evidence>
<evidence type="ECO:0000313" key="19">
    <source>
        <dbReference type="Proteomes" id="UP000322983"/>
    </source>
</evidence>
<evidence type="ECO:0000256" key="13">
    <source>
        <dbReference type="ARBA" id="ARBA00048567"/>
    </source>
</evidence>
<dbReference type="InterPro" id="IPR036554">
    <property type="entry name" value="GHMP_kinase_C_sf"/>
</dbReference>
<evidence type="ECO:0000256" key="10">
    <source>
        <dbReference type="ARBA" id="ARBA00022777"/>
    </source>
</evidence>
<dbReference type="SUPFAM" id="SSF54211">
    <property type="entry name" value="Ribosomal protein S5 domain 2-like"/>
    <property type="match status" value="1"/>
</dbReference>
<feature type="domain" description="GHMP kinase N-terminal" evidence="15">
    <location>
        <begin position="45"/>
        <end position="130"/>
    </location>
</feature>
<keyword evidence="11 14" id="KW-0067">ATP-binding</keyword>
<dbReference type="KEGG" id="step:IC006_1561"/>
<evidence type="ECO:0000256" key="1">
    <source>
        <dbReference type="ARBA" id="ARBA00004496"/>
    </source>
</evidence>
<dbReference type="GO" id="GO:0005737">
    <property type="term" value="C:cytoplasm"/>
    <property type="evidence" value="ECO:0007669"/>
    <property type="project" value="UniProtKB-SubCell"/>
</dbReference>
<organism evidence="17 19">
    <name type="scientific">Sulfuracidifex tepidarius</name>
    <dbReference type="NCBI Taxonomy" id="1294262"/>
    <lineage>
        <taxon>Archaea</taxon>
        <taxon>Thermoproteota</taxon>
        <taxon>Thermoprotei</taxon>
        <taxon>Sulfolobales</taxon>
        <taxon>Sulfolobaceae</taxon>
        <taxon>Sulfuracidifex</taxon>
    </lineage>
</organism>
<dbReference type="EMBL" id="AP018930">
    <property type="protein sequence ID" value="BBG27009.1"/>
    <property type="molecule type" value="Genomic_DNA"/>
</dbReference>
<reference evidence="17 19" key="2">
    <citation type="journal article" date="2020" name="Int. J. Syst. Evol. Microbiol.">
        <title>Sulfuracidifex tepidarius gen. nov., sp. nov. and transfer of Sulfolobus metallicus Huber and Stetter 1992 to the genus Sulfuracidifex as Sulfuracidifex metallicus comb. nov.</title>
        <authorList>
            <person name="Itoh T."/>
            <person name="Miura T."/>
            <person name="Sakai H.D."/>
            <person name="Kato S."/>
            <person name="Ohkuma M."/>
            <person name="Takashina T."/>
        </authorList>
    </citation>
    <scope>NUCLEOTIDE SEQUENCE [LARGE SCALE GENOMIC DNA]</scope>
    <source>
        <strain evidence="17 19">IC-006</strain>
        <strain evidence="18">IC-007</strain>
    </source>
</reference>
<evidence type="ECO:0000313" key="17">
    <source>
        <dbReference type="EMBL" id="BBG24252.1"/>
    </source>
</evidence>
<name>A0A510DVK0_9CREN</name>
<accession>A0A510DVK0</accession>
<keyword evidence="8 14" id="KW-0808">Transferase</keyword>
<dbReference type="InterPro" id="IPR020568">
    <property type="entry name" value="Ribosomal_Su5_D2-typ_SF"/>
</dbReference>
<dbReference type="InterPro" id="IPR010189">
    <property type="entry name" value="SK_arc"/>
</dbReference>
<dbReference type="AlphaFoldDB" id="A0A510DVK0"/>
<dbReference type="GO" id="GO:0009423">
    <property type="term" value="P:chorismate biosynthetic process"/>
    <property type="evidence" value="ECO:0007669"/>
    <property type="project" value="UniProtKB-UniRule"/>
</dbReference>
<evidence type="ECO:0000256" key="5">
    <source>
        <dbReference type="ARBA" id="ARBA00013853"/>
    </source>
</evidence>
<proteinExistence type="inferred from homology"/>
<dbReference type="Pfam" id="PF00288">
    <property type="entry name" value="GHMP_kinases_N"/>
    <property type="match status" value="1"/>
</dbReference>
<dbReference type="GeneID" id="41717876"/>
<keyword evidence="7 14" id="KW-0028">Amino-acid biosynthesis</keyword>
<gene>
    <name evidence="14" type="primary">aroK</name>
    <name evidence="17" type="ORF">IC006_1561</name>
    <name evidence="18" type="ORF">IC007_1538</name>
</gene>
<dbReference type="GO" id="GO:0005524">
    <property type="term" value="F:ATP binding"/>
    <property type="evidence" value="ECO:0007669"/>
    <property type="project" value="UniProtKB-UniRule"/>
</dbReference>
<dbReference type="InterPro" id="IPR006204">
    <property type="entry name" value="GHMP_kinase_N_dom"/>
</dbReference>
<dbReference type="Gene3D" id="3.30.230.10">
    <property type="match status" value="1"/>
</dbReference>
<evidence type="ECO:0000313" key="20">
    <source>
        <dbReference type="Proteomes" id="UP000325030"/>
    </source>
</evidence>
<evidence type="ECO:0000256" key="3">
    <source>
        <dbReference type="ARBA" id="ARBA00010202"/>
    </source>
</evidence>
<dbReference type="HAMAP" id="MF_00370">
    <property type="entry name" value="Shik_kinase_arch"/>
    <property type="match status" value="1"/>
</dbReference>
<dbReference type="Proteomes" id="UP000325030">
    <property type="component" value="Chromosome"/>
</dbReference>
<keyword evidence="9 14" id="KW-0547">Nucleotide-binding</keyword>
<evidence type="ECO:0000256" key="11">
    <source>
        <dbReference type="ARBA" id="ARBA00022840"/>
    </source>
</evidence>
<dbReference type="SUPFAM" id="SSF55060">
    <property type="entry name" value="GHMP Kinase, C-terminal domain"/>
    <property type="match status" value="1"/>
</dbReference>
<dbReference type="Pfam" id="PF08544">
    <property type="entry name" value="GHMP_kinases_C"/>
    <property type="match status" value="1"/>
</dbReference>
<comment type="similarity">
    <text evidence="3 14">Belongs to the GHMP kinase family. Archaeal shikimate kinase subfamily.</text>
</comment>
<dbReference type="UniPathway" id="UPA00053">
    <property type="reaction ID" value="UER00088"/>
</dbReference>
<evidence type="ECO:0000256" key="14">
    <source>
        <dbReference type="HAMAP-Rule" id="MF_00370"/>
    </source>
</evidence>
<evidence type="ECO:0000259" key="15">
    <source>
        <dbReference type="Pfam" id="PF00288"/>
    </source>
</evidence>
<sequence length="263" mass="28981">MHAYAGISIVNAIPSWYGSSGAVGLKVKAEIEETKEREKEKESSLIREILDFFESKWDIPHLRVNVESEVPQGSGLKSSSAVSVAIIEEIYRRYNIEYLDPPKLSAILSIKAGVSFTGALDDASSSYYGGISFTNNKRFEIIEMREPPDGVSIVILRKGNRTNVNLKLLTKFSLTFSEIFKIARSCPLKAMSLNGFLVAEVLGYPKEPIEMAMKKGALAAGISGNGPSYFAVTKEGDEGPIYDLFKKFGEPIITRFVKVEGHN</sequence>
<evidence type="ECO:0000256" key="4">
    <source>
        <dbReference type="ARBA" id="ARBA00012154"/>
    </source>
</evidence>
<protein>
    <recommendedName>
        <fullName evidence="5 14">Shikimate kinase</fullName>
        <shortName evidence="14">SK</shortName>
        <ecNumber evidence="4 14">2.7.1.71</ecNumber>
    </recommendedName>
</protein>
<evidence type="ECO:0000256" key="6">
    <source>
        <dbReference type="ARBA" id="ARBA00022490"/>
    </source>
</evidence>
<accession>A0A510E3D8</accession>
<keyword evidence="12 14" id="KW-0057">Aromatic amino acid biosynthesis</keyword>
<dbReference type="GO" id="GO:0008652">
    <property type="term" value="P:amino acid biosynthetic process"/>
    <property type="evidence" value="ECO:0007669"/>
    <property type="project" value="UniProtKB-KW"/>
</dbReference>
<keyword evidence="6 14" id="KW-0963">Cytoplasm</keyword>
<dbReference type="GO" id="GO:0009073">
    <property type="term" value="P:aromatic amino acid family biosynthetic process"/>
    <property type="evidence" value="ECO:0007669"/>
    <property type="project" value="UniProtKB-KW"/>
</dbReference>
<dbReference type="Proteomes" id="UP000322983">
    <property type="component" value="Chromosome"/>
</dbReference>
<dbReference type="PANTHER" id="PTHR20861:SF3">
    <property type="entry name" value="SHIKIMATE KINASE"/>
    <property type="match status" value="1"/>
</dbReference>
<evidence type="ECO:0000256" key="8">
    <source>
        <dbReference type="ARBA" id="ARBA00022679"/>
    </source>
</evidence>
<dbReference type="RefSeq" id="WP_054845078.1">
    <property type="nucleotide sequence ID" value="NZ_AP018929.1"/>
</dbReference>
<evidence type="ECO:0000259" key="16">
    <source>
        <dbReference type="Pfam" id="PF08544"/>
    </source>
</evidence>
<keyword evidence="19" id="KW-1185">Reference proteome</keyword>
<dbReference type="GO" id="GO:0004765">
    <property type="term" value="F:shikimate kinase activity"/>
    <property type="evidence" value="ECO:0007669"/>
    <property type="project" value="UniProtKB-UniRule"/>
</dbReference>
<evidence type="ECO:0000256" key="9">
    <source>
        <dbReference type="ARBA" id="ARBA00022741"/>
    </source>
</evidence>
<dbReference type="PIRSF" id="PIRSF005758">
    <property type="entry name" value="Shikimt_kin_arch"/>
    <property type="match status" value="1"/>
</dbReference>
<dbReference type="EMBL" id="AP018929">
    <property type="protein sequence ID" value="BBG24252.1"/>
    <property type="molecule type" value="Genomic_DNA"/>
</dbReference>
<dbReference type="InterPro" id="IPR013750">
    <property type="entry name" value="GHMP_kinase_C_dom"/>
</dbReference>
<dbReference type="STRING" id="1294262.GCA_001316085_00477"/>
<comment type="subcellular location">
    <subcellularLocation>
        <location evidence="1 14">Cytoplasm</location>
    </subcellularLocation>
</comment>
<reference evidence="20" key="1">
    <citation type="submission" date="2018-09" db="EMBL/GenBank/DDBJ databases">
        <title>Complete Genome Sequencing of Sulfolobus sp. JCM 16834.</title>
        <authorList>
            <person name="Kato S."/>
            <person name="Itoh T."/>
            <person name="Ohkuma M."/>
        </authorList>
    </citation>
    <scope>NUCLEOTIDE SEQUENCE [LARGE SCALE GENOMIC DNA]</scope>
    <source>
        <strain evidence="20">IC-007</strain>
    </source>
</reference>